<dbReference type="GO" id="GO:0046403">
    <property type="term" value="F:polynucleotide 3'-phosphatase activity"/>
    <property type="evidence" value="ECO:0007669"/>
    <property type="project" value="TreeGrafter"/>
</dbReference>
<dbReference type="GO" id="GO:0046404">
    <property type="term" value="F:ATP-dependent polydeoxyribonucleotide 5'-hydroxyl-kinase activity"/>
    <property type="evidence" value="ECO:0007669"/>
    <property type="project" value="TreeGrafter"/>
</dbReference>
<dbReference type="GO" id="GO:0006281">
    <property type="term" value="P:DNA repair"/>
    <property type="evidence" value="ECO:0007669"/>
    <property type="project" value="TreeGrafter"/>
</dbReference>
<sequence length="155" mass="17930">MIIMVGMPASGKTTFVTQYLLPKGYVHINRDTLKTQPKCLKMTKEALHNKKSVVIDNTNPSVEARSHYIQVAKSFSIPCRCFLMSTPMKLAAHLNGYRENKSNYQIKRIPETAYNVYESKFEKPKESEGFTEIRKINFVPVFENDKDKQIFLQFT</sequence>
<dbReference type="SUPFAM" id="SSF52540">
    <property type="entry name" value="P-loop containing nucleoside triphosphate hydrolases"/>
    <property type="match status" value="1"/>
</dbReference>
<name>A0A6B2LH99_9EUKA</name>
<dbReference type="FunFam" id="3.40.50.300:FF:000737">
    <property type="entry name" value="Bifunctional polynucleotide phosphatase/kinase"/>
    <property type="match status" value="1"/>
</dbReference>
<protein>
    <submittedName>
        <fullName evidence="1">Uncharacterized protein</fullName>
    </submittedName>
</protein>
<dbReference type="AlphaFoldDB" id="A0A6B2LH99"/>
<dbReference type="InterPro" id="IPR027417">
    <property type="entry name" value="P-loop_NTPase"/>
</dbReference>
<proteinExistence type="predicted"/>
<dbReference type="GO" id="GO:0003690">
    <property type="term" value="F:double-stranded DNA binding"/>
    <property type="evidence" value="ECO:0007669"/>
    <property type="project" value="TreeGrafter"/>
</dbReference>
<dbReference type="GO" id="GO:0005634">
    <property type="term" value="C:nucleus"/>
    <property type="evidence" value="ECO:0007669"/>
    <property type="project" value="TreeGrafter"/>
</dbReference>
<accession>A0A6B2LH99</accession>
<dbReference type="PANTHER" id="PTHR12083:SF18">
    <property type="entry name" value="BIFUNCTIONAL POLYNUCLEOTIDE PHOSPHATASE_KINASE"/>
    <property type="match status" value="1"/>
</dbReference>
<reference evidence="1" key="1">
    <citation type="journal article" date="2020" name="J. Eukaryot. Microbiol.">
        <title>De novo Sequencing, Assembly and Annotation of the Transcriptome for the Free-Living Testate Amoeba Arcella intermedia.</title>
        <authorList>
            <person name="Ribeiro G.M."/>
            <person name="Porfirio-Sousa A.L."/>
            <person name="Maurer-Alcala X.X."/>
            <person name="Katz L.A."/>
            <person name="Lahr D.J.G."/>
        </authorList>
    </citation>
    <scope>NUCLEOTIDE SEQUENCE</scope>
</reference>
<dbReference type="Pfam" id="PF13671">
    <property type="entry name" value="AAA_33"/>
    <property type="match status" value="2"/>
</dbReference>
<organism evidence="1">
    <name type="scientific">Arcella intermedia</name>
    <dbReference type="NCBI Taxonomy" id="1963864"/>
    <lineage>
        <taxon>Eukaryota</taxon>
        <taxon>Amoebozoa</taxon>
        <taxon>Tubulinea</taxon>
        <taxon>Elardia</taxon>
        <taxon>Arcellinida</taxon>
        <taxon>Sphaerothecina</taxon>
        <taxon>Arcellidae</taxon>
        <taxon>Arcella</taxon>
    </lineage>
</organism>
<dbReference type="Gene3D" id="3.40.50.300">
    <property type="entry name" value="P-loop containing nucleotide triphosphate hydrolases"/>
    <property type="match status" value="1"/>
</dbReference>
<dbReference type="EMBL" id="GIBP01007490">
    <property type="protein sequence ID" value="NDV36459.1"/>
    <property type="molecule type" value="Transcribed_RNA"/>
</dbReference>
<dbReference type="PANTHER" id="PTHR12083">
    <property type="entry name" value="BIFUNCTIONAL POLYNUCLEOTIDE PHOSPHATASE/KINASE"/>
    <property type="match status" value="1"/>
</dbReference>
<evidence type="ECO:0000313" key="1">
    <source>
        <dbReference type="EMBL" id="NDV36459.1"/>
    </source>
</evidence>